<dbReference type="GO" id="GO:0046872">
    <property type="term" value="F:metal ion binding"/>
    <property type="evidence" value="ECO:0007669"/>
    <property type="project" value="InterPro"/>
</dbReference>
<dbReference type="Proteomes" id="UP000594468">
    <property type="component" value="Chromosome"/>
</dbReference>
<accession>A0A7S8EBL2</accession>
<gene>
    <name evidence="2" type="ORF">G4Y79_06245</name>
</gene>
<dbReference type="EMBL" id="CP062983">
    <property type="protein sequence ID" value="QPC83977.1"/>
    <property type="molecule type" value="Genomic_DNA"/>
</dbReference>
<dbReference type="InterPro" id="IPR024344">
    <property type="entry name" value="MDMPI_metal-binding"/>
</dbReference>
<keyword evidence="2" id="KW-0413">Isomerase</keyword>
<evidence type="ECO:0000259" key="1">
    <source>
        <dbReference type="Pfam" id="PF11716"/>
    </source>
</evidence>
<dbReference type="SUPFAM" id="SSF109854">
    <property type="entry name" value="DinB/YfiT-like putative metalloenzymes"/>
    <property type="match status" value="1"/>
</dbReference>
<keyword evidence="3" id="KW-1185">Reference proteome</keyword>
<proteinExistence type="predicted"/>
<protein>
    <submittedName>
        <fullName evidence="2">Maleylpyruvate isomerase N-terminal domain-containing protein</fullName>
    </submittedName>
</protein>
<dbReference type="GO" id="GO:0016853">
    <property type="term" value="F:isomerase activity"/>
    <property type="evidence" value="ECO:0007669"/>
    <property type="project" value="UniProtKB-KW"/>
</dbReference>
<dbReference type="AlphaFoldDB" id="A0A7S8EBL2"/>
<dbReference type="KEGG" id="pmet:G4Y79_06245"/>
<name>A0A7S8EBL2_9CHLR</name>
<sequence>MEAFLQSLAAYEAAYQDLFDLLARYPASRRQKKGACGDWSPQQVVAHLSGWIAEAKRRYPRFATGTGNVVYNLDVFNDVSVRRRRDYNWAHTVAELERLVGELAAMARQVTPQQAGQDDRYREWLDSLTEDCRQHTAQLLAFEKASS</sequence>
<dbReference type="Gene3D" id="1.20.120.450">
    <property type="entry name" value="dinb family like domain"/>
    <property type="match status" value="1"/>
</dbReference>
<evidence type="ECO:0000313" key="3">
    <source>
        <dbReference type="Proteomes" id="UP000594468"/>
    </source>
</evidence>
<organism evidence="2 3">
    <name type="scientific">Phototrophicus methaneseepsis</name>
    <dbReference type="NCBI Taxonomy" id="2710758"/>
    <lineage>
        <taxon>Bacteria</taxon>
        <taxon>Bacillati</taxon>
        <taxon>Chloroflexota</taxon>
        <taxon>Candidatus Thermofontia</taxon>
        <taxon>Phototrophicales</taxon>
        <taxon>Phototrophicaceae</taxon>
        <taxon>Phototrophicus</taxon>
    </lineage>
</organism>
<reference evidence="2" key="1">
    <citation type="submission" date="2020-02" db="EMBL/GenBank/DDBJ databases">
        <authorList>
            <person name="Zheng R.K."/>
            <person name="Sun C.M."/>
        </authorList>
    </citation>
    <scope>NUCLEOTIDE SEQUENCE [LARGE SCALE GENOMIC DNA]</scope>
    <source>
        <strain evidence="2">Rifampicinis</strain>
    </source>
</reference>
<dbReference type="RefSeq" id="WP_195172041.1">
    <property type="nucleotide sequence ID" value="NZ_CP062983.1"/>
</dbReference>
<keyword evidence="2" id="KW-0670">Pyruvate</keyword>
<dbReference type="InterPro" id="IPR034660">
    <property type="entry name" value="DinB/YfiT-like"/>
</dbReference>
<evidence type="ECO:0000313" key="2">
    <source>
        <dbReference type="EMBL" id="QPC83977.1"/>
    </source>
</evidence>
<feature type="domain" description="Mycothiol-dependent maleylpyruvate isomerase metal-binding" evidence="1">
    <location>
        <begin position="16"/>
        <end position="115"/>
    </location>
</feature>
<dbReference type="Pfam" id="PF11716">
    <property type="entry name" value="MDMPI_N"/>
    <property type="match status" value="1"/>
</dbReference>